<comment type="caution">
    <text evidence="1">The sequence shown here is derived from an EMBL/GenBank/DDBJ whole genome shotgun (WGS) entry which is preliminary data.</text>
</comment>
<gene>
    <name evidence="1" type="ORF">A5710_17700</name>
</gene>
<dbReference type="EMBL" id="LZKG01000056">
    <property type="protein sequence ID" value="OBI31585.1"/>
    <property type="molecule type" value="Genomic_DNA"/>
</dbReference>
<evidence type="ECO:0000313" key="2">
    <source>
        <dbReference type="Proteomes" id="UP000093943"/>
    </source>
</evidence>
<organism evidence="1 2">
    <name type="scientific">Mycolicibacter sinensis (strain JDM601)</name>
    <name type="common">Mycobacterium sinense</name>
    <dbReference type="NCBI Taxonomy" id="875328"/>
    <lineage>
        <taxon>Bacteria</taxon>
        <taxon>Bacillati</taxon>
        <taxon>Actinomycetota</taxon>
        <taxon>Actinomycetes</taxon>
        <taxon>Mycobacteriales</taxon>
        <taxon>Mycobacteriaceae</taxon>
        <taxon>Mycolicibacter</taxon>
    </lineage>
</organism>
<accession>A0A1A2Y0P5</accession>
<proteinExistence type="predicted"/>
<dbReference type="Proteomes" id="UP000093943">
    <property type="component" value="Unassembled WGS sequence"/>
</dbReference>
<reference evidence="2" key="1">
    <citation type="submission" date="2016-06" db="EMBL/GenBank/DDBJ databases">
        <authorList>
            <person name="Sutton G."/>
            <person name="Brinkac L."/>
            <person name="Sanka R."/>
            <person name="Adams M."/>
            <person name="Lau E."/>
            <person name="Sam S."/>
            <person name="Sreng N."/>
            <person name="Him V."/>
            <person name="Kerleguer A."/>
            <person name="Cheng S."/>
        </authorList>
    </citation>
    <scope>NUCLEOTIDE SEQUENCE [LARGE SCALE GENOMIC DNA]</scope>
    <source>
        <strain evidence="2">E1876</strain>
    </source>
</reference>
<protein>
    <submittedName>
        <fullName evidence="1">Uncharacterized protein</fullName>
    </submittedName>
</protein>
<name>A0A1A2Y0P5_MYCSD</name>
<sequence length="231" mass="25294">MMLPILMHRQRNVHPRIQSRRVGGTVQTGLMPTAESRDRRAADLRERAALVRRDGWSPYASTWSSGEVAGVRAVLGEPGAVDAAVETWAPTLWGAGAADADARTGYQSTREWFATVMSRNAEESIDLTRPSGWPPIDPADGWAKLLTDLRDDLERIDPHLVVRQVKQKGGQPSVWAEASVPTLADAVHDRISAAEEQSARTFELCGQPGTIRQRPDGWYQSLCGACAQSGR</sequence>
<evidence type="ECO:0000313" key="1">
    <source>
        <dbReference type="EMBL" id="OBI31585.1"/>
    </source>
</evidence>
<dbReference type="AlphaFoldDB" id="A0A1A2Y0P5"/>